<keyword evidence="2" id="KW-1185">Reference proteome</keyword>
<reference evidence="1 2" key="1">
    <citation type="journal article" date="2004" name="Science">
        <title>The genome of the diatom Thalassiosira pseudonana: ecology, evolution, and metabolism.</title>
        <authorList>
            <person name="Armbrust E.V."/>
            <person name="Berges J.A."/>
            <person name="Bowler C."/>
            <person name="Green B.R."/>
            <person name="Martinez D."/>
            <person name="Putnam N.H."/>
            <person name="Zhou S."/>
            <person name="Allen A.E."/>
            <person name="Apt K.E."/>
            <person name="Bechner M."/>
            <person name="Brzezinski M.A."/>
            <person name="Chaal B.K."/>
            <person name="Chiovitti A."/>
            <person name="Davis A.K."/>
            <person name="Demarest M.S."/>
            <person name="Detter J.C."/>
            <person name="Glavina T."/>
            <person name="Goodstein D."/>
            <person name="Hadi M.Z."/>
            <person name="Hellsten U."/>
            <person name="Hildebrand M."/>
            <person name="Jenkins B.D."/>
            <person name="Jurka J."/>
            <person name="Kapitonov V.V."/>
            <person name="Kroger N."/>
            <person name="Lau W.W."/>
            <person name="Lane T.W."/>
            <person name="Larimer F.W."/>
            <person name="Lippmeier J.C."/>
            <person name="Lucas S."/>
            <person name="Medina M."/>
            <person name="Montsant A."/>
            <person name="Obornik M."/>
            <person name="Parker M.S."/>
            <person name="Palenik B."/>
            <person name="Pazour G.J."/>
            <person name="Richardson P.M."/>
            <person name="Rynearson T.A."/>
            <person name="Saito M.A."/>
            <person name="Schwartz D.C."/>
            <person name="Thamatrakoln K."/>
            <person name="Valentin K."/>
            <person name="Vardi A."/>
            <person name="Wilkerson F.P."/>
            <person name="Rokhsar D.S."/>
        </authorList>
    </citation>
    <scope>NUCLEOTIDE SEQUENCE [LARGE SCALE GENOMIC DNA]</scope>
    <source>
        <strain evidence="1 2">CCMP1335</strain>
    </source>
</reference>
<dbReference type="InParanoid" id="B5YNS0"/>
<dbReference type="GeneID" id="7447177"/>
<evidence type="ECO:0000313" key="1">
    <source>
        <dbReference type="EMBL" id="ACI64682.1"/>
    </source>
</evidence>
<dbReference type="Proteomes" id="UP000001449">
    <property type="component" value="Chromosome 7"/>
</dbReference>
<name>B5YNS0_THAPS</name>
<sequence length="290" mass="32375">MKAPPPHLHPDAEHEILPHLANLVAYTIRDKVVLEQMEEIRQLRALLDATRRVEITGMNGSPIFAVGDFTKGEFNSEALHGEGVLWDVGLSMAHQNEVVDGNSARRDATTATSSGAVPLDQLSHIEIRIGGILYATSDEIDGTKVAVGIRPGNRFDLRNNNSTTEEGSLDMTRSVVSEFDTENKTALMTFHMRGFPKGHWRSLQSVAMVNRSIAIRNEEREENGDLQNEYDDTEQPLDVFKYITGHLAERHPDQCADITSVSFSVMSVRDTIANLRRGTEFEKLKIEHLT</sequence>
<organism evidence="1 2">
    <name type="scientific">Thalassiosira pseudonana</name>
    <name type="common">Marine diatom</name>
    <name type="synonym">Cyclotella nana</name>
    <dbReference type="NCBI Taxonomy" id="35128"/>
    <lineage>
        <taxon>Eukaryota</taxon>
        <taxon>Sar</taxon>
        <taxon>Stramenopiles</taxon>
        <taxon>Ochrophyta</taxon>
        <taxon>Bacillariophyta</taxon>
        <taxon>Coscinodiscophyceae</taxon>
        <taxon>Thalassiosirophycidae</taxon>
        <taxon>Thalassiosirales</taxon>
        <taxon>Thalassiosiraceae</taxon>
        <taxon>Thalassiosira</taxon>
    </lineage>
</organism>
<reference evidence="1 2" key="2">
    <citation type="journal article" date="2008" name="Nature">
        <title>The Phaeodactylum genome reveals the evolutionary history of diatom genomes.</title>
        <authorList>
            <person name="Bowler C."/>
            <person name="Allen A.E."/>
            <person name="Badger J.H."/>
            <person name="Grimwood J."/>
            <person name="Jabbari K."/>
            <person name="Kuo A."/>
            <person name="Maheswari U."/>
            <person name="Martens C."/>
            <person name="Maumus F."/>
            <person name="Otillar R.P."/>
            <person name="Rayko E."/>
            <person name="Salamov A."/>
            <person name="Vandepoele K."/>
            <person name="Beszteri B."/>
            <person name="Gruber A."/>
            <person name="Heijde M."/>
            <person name="Katinka M."/>
            <person name="Mock T."/>
            <person name="Valentin K."/>
            <person name="Verret F."/>
            <person name="Berges J.A."/>
            <person name="Brownlee C."/>
            <person name="Cadoret J.P."/>
            <person name="Chiovitti A."/>
            <person name="Choi C.J."/>
            <person name="Coesel S."/>
            <person name="De Martino A."/>
            <person name="Detter J.C."/>
            <person name="Durkin C."/>
            <person name="Falciatore A."/>
            <person name="Fournet J."/>
            <person name="Haruta M."/>
            <person name="Huysman M.J."/>
            <person name="Jenkins B.D."/>
            <person name="Jiroutova K."/>
            <person name="Jorgensen R.E."/>
            <person name="Joubert Y."/>
            <person name="Kaplan A."/>
            <person name="Kroger N."/>
            <person name="Kroth P.G."/>
            <person name="La Roche J."/>
            <person name="Lindquist E."/>
            <person name="Lommer M."/>
            <person name="Martin-Jezequel V."/>
            <person name="Lopez P.J."/>
            <person name="Lucas S."/>
            <person name="Mangogna M."/>
            <person name="McGinnis K."/>
            <person name="Medlin L.K."/>
            <person name="Montsant A."/>
            <person name="Oudot-Le Secq M.P."/>
            <person name="Napoli C."/>
            <person name="Obornik M."/>
            <person name="Parker M.S."/>
            <person name="Petit J.L."/>
            <person name="Porcel B.M."/>
            <person name="Poulsen N."/>
            <person name="Robison M."/>
            <person name="Rychlewski L."/>
            <person name="Rynearson T.A."/>
            <person name="Schmutz J."/>
            <person name="Shapiro H."/>
            <person name="Siaut M."/>
            <person name="Stanley M."/>
            <person name="Sussman M.R."/>
            <person name="Taylor A.R."/>
            <person name="Vardi A."/>
            <person name="von Dassow P."/>
            <person name="Vyverman W."/>
            <person name="Willis A."/>
            <person name="Wyrwicz L.S."/>
            <person name="Rokhsar D.S."/>
            <person name="Weissenbach J."/>
            <person name="Armbrust E.V."/>
            <person name="Green B.R."/>
            <person name="Van de Peer Y."/>
            <person name="Grigoriev I.V."/>
        </authorList>
    </citation>
    <scope>NUCLEOTIDE SEQUENCE [LARGE SCALE GENOMIC DNA]</scope>
    <source>
        <strain evidence="1 2">CCMP1335</strain>
    </source>
</reference>
<accession>B5YNS0</accession>
<protein>
    <submittedName>
        <fullName evidence="1">Uncharacterized protein</fullName>
    </submittedName>
</protein>
<dbReference type="RefSeq" id="XP_002295965.1">
    <property type="nucleotide sequence ID" value="XM_002295929.1"/>
</dbReference>
<evidence type="ECO:0000313" key="2">
    <source>
        <dbReference type="Proteomes" id="UP000001449"/>
    </source>
</evidence>
<dbReference type="AlphaFoldDB" id="B5YNS0"/>
<dbReference type="KEGG" id="tps:THAPS_7250"/>
<proteinExistence type="predicted"/>
<dbReference type="PaxDb" id="35128-Thaps7250"/>
<dbReference type="EMBL" id="CP001160">
    <property type="protein sequence ID" value="ACI64682.1"/>
    <property type="molecule type" value="Genomic_DNA"/>
</dbReference>
<gene>
    <name evidence="1" type="ORF">THAPS_7250</name>
</gene>
<dbReference type="HOGENOM" id="CLU_961345_0_0_1"/>